<evidence type="ECO:0000256" key="16">
    <source>
        <dbReference type="ARBA" id="ARBA00023224"/>
    </source>
</evidence>
<dbReference type="GO" id="GO:0016493">
    <property type="term" value="F:C-C chemokine receptor activity"/>
    <property type="evidence" value="ECO:0007669"/>
    <property type="project" value="TreeGrafter"/>
</dbReference>
<name>A0AA88QAT0_9TELE</name>
<feature type="transmembrane region" description="Helical" evidence="23">
    <location>
        <begin position="311"/>
        <end position="330"/>
    </location>
</feature>
<keyword evidence="27" id="KW-1185">Reference proteome</keyword>
<dbReference type="GO" id="GO:0006955">
    <property type="term" value="P:immune response"/>
    <property type="evidence" value="ECO:0007669"/>
    <property type="project" value="TreeGrafter"/>
</dbReference>
<feature type="transmembrane region" description="Helical" evidence="23">
    <location>
        <begin position="164"/>
        <end position="190"/>
    </location>
</feature>
<dbReference type="GO" id="GO:0009897">
    <property type="term" value="C:external side of plasma membrane"/>
    <property type="evidence" value="ECO:0007669"/>
    <property type="project" value="TreeGrafter"/>
</dbReference>
<dbReference type="InterPro" id="IPR000276">
    <property type="entry name" value="GPCR_Rhodpsn"/>
</dbReference>
<keyword evidence="9 23" id="KW-1133">Transmembrane helix</keyword>
<keyword evidence="4" id="KW-0217">Developmental protein</keyword>
<comment type="subunit">
    <text evidence="3">Interacts with T-cell surface antigen CD2.</text>
</comment>
<dbReference type="GO" id="GO:0019722">
    <property type="term" value="P:calcium-mediated signaling"/>
    <property type="evidence" value="ECO:0007669"/>
    <property type="project" value="TreeGrafter"/>
</dbReference>
<dbReference type="SUPFAM" id="SSF81321">
    <property type="entry name" value="Family A G protein-coupled receptor-like"/>
    <property type="match status" value="1"/>
</dbReference>
<evidence type="ECO:0000313" key="27">
    <source>
        <dbReference type="Proteomes" id="UP001187343"/>
    </source>
</evidence>
<evidence type="ECO:0000256" key="3">
    <source>
        <dbReference type="ARBA" id="ARBA00011481"/>
    </source>
</evidence>
<comment type="subcellular location">
    <subcellularLocation>
        <location evidence="1">Cell membrane</location>
    </subcellularLocation>
    <subcellularLocation>
        <location evidence="2">Membrane</location>
        <topology evidence="2">Lipid-anchor</topology>
        <topology evidence="2">GPI-anchor</topology>
    </subcellularLocation>
</comment>
<evidence type="ECO:0000256" key="5">
    <source>
        <dbReference type="ARBA" id="ARBA00022475"/>
    </source>
</evidence>
<evidence type="ECO:0000256" key="19">
    <source>
        <dbReference type="ARBA" id="ARBA00031590"/>
    </source>
</evidence>
<evidence type="ECO:0000256" key="14">
    <source>
        <dbReference type="ARBA" id="ARBA00023180"/>
    </source>
</evidence>
<dbReference type="PROSITE" id="PS00237">
    <property type="entry name" value="G_PROTEIN_RECEP_F1_1"/>
    <property type="match status" value="1"/>
</dbReference>
<evidence type="ECO:0000256" key="9">
    <source>
        <dbReference type="ARBA" id="ARBA00022989"/>
    </source>
</evidence>
<dbReference type="Gene3D" id="2.10.60.10">
    <property type="entry name" value="CD59"/>
    <property type="match status" value="1"/>
</dbReference>
<evidence type="ECO:0000256" key="4">
    <source>
        <dbReference type="ARBA" id="ARBA00022473"/>
    </source>
</evidence>
<dbReference type="Pfam" id="PF25152">
    <property type="entry name" value="CD59"/>
    <property type="match status" value="1"/>
</dbReference>
<dbReference type="InterPro" id="IPR050119">
    <property type="entry name" value="CCR1-9-like"/>
</dbReference>
<dbReference type="GO" id="GO:0019957">
    <property type="term" value="F:C-C chemokine binding"/>
    <property type="evidence" value="ECO:0007669"/>
    <property type="project" value="TreeGrafter"/>
</dbReference>
<sequence>MKASVGVCVVFVLALVGLGSAIKCYSCKDYTGTCSKIRNCYYDDACVSVYERGGDTYRQCIKYSDCDYSTLAEKFPKLTSFKYSCCTSDLCNTAPASVSSRSVVGILLSLALFCAGGLFGDLTKLLWGGPIERGGGQNRKGNGHKEERVFKEQTLPSREWSATWVLIPSVYLLVFVVGSLGNGLVLCVYLDRRMRGRGRIGSSSKSSQTSDPSPCPSPKSSRTVTESLIASLALADLAFVMTLPLWAAYTALGYHWPFGHVLCQVSSYIVALNMYASVFSLTGLSVERYCVIMRKHANGSKQRRTTRRAKWIVGSVWLVSGILALPALLLRTVREVDLVAGDDGEGQDGHAFYCLCDMDYSSLISSDLDPAAAEQAELMWSAALGLKSTLLGFLLPLVVLLLCYGWLGRLLSRHFSLGPRPDHTRQRRLLRIIITLVLAFFLCWLPFHANKTLSAMVELGILPFSCSFDQWLVAAHPYSICLGYVNSCLNPLLYACCDPAFRKRCRGLLVCVWVKCRGQKGGERNDHHKSSPIPSGTHEVTVSKEEQ</sequence>
<dbReference type="InterPro" id="IPR045860">
    <property type="entry name" value="Snake_toxin-like_sf"/>
</dbReference>
<keyword evidence="7 21" id="KW-0812">Transmembrane</keyword>
<evidence type="ECO:0000313" key="26">
    <source>
        <dbReference type="EMBL" id="KAK2913937.1"/>
    </source>
</evidence>
<dbReference type="InterPro" id="IPR056949">
    <property type="entry name" value="CD59"/>
</dbReference>
<dbReference type="AlphaFoldDB" id="A0AA88QAT0"/>
<feature type="chain" id="PRO_5041653225" description="MAC-inhibitory protein" evidence="24">
    <location>
        <begin position="22"/>
        <end position="547"/>
    </location>
</feature>
<dbReference type="InterPro" id="IPR017452">
    <property type="entry name" value="GPCR_Rhodpsn_7TM"/>
</dbReference>
<feature type="transmembrane region" description="Helical" evidence="23">
    <location>
        <begin position="269"/>
        <end position="290"/>
    </location>
</feature>
<dbReference type="PROSITE" id="PS50262">
    <property type="entry name" value="G_PROTEIN_RECEP_F1_2"/>
    <property type="match status" value="1"/>
</dbReference>
<keyword evidence="6" id="KW-0336">GPI-anchor</keyword>
<evidence type="ECO:0000256" key="22">
    <source>
        <dbReference type="SAM" id="MobiDB-lite"/>
    </source>
</evidence>
<keyword evidence="16 21" id="KW-0807">Transducer</keyword>
<dbReference type="SUPFAM" id="SSF57302">
    <property type="entry name" value="Snake toxin-like"/>
    <property type="match status" value="1"/>
</dbReference>
<feature type="transmembrane region" description="Helical" evidence="23">
    <location>
        <begin position="428"/>
        <end position="447"/>
    </location>
</feature>
<evidence type="ECO:0000256" key="12">
    <source>
        <dbReference type="ARBA" id="ARBA00023157"/>
    </source>
</evidence>
<dbReference type="SMART" id="SM00134">
    <property type="entry name" value="LU"/>
    <property type="match status" value="1"/>
</dbReference>
<dbReference type="PANTHER" id="PTHR10489:SF953">
    <property type="entry name" value="APELIN RECEPTOR"/>
    <property type="match status" value="1"/>
</dbReference>
<accession>A0AA88QAT0</accession>
<comment type="similarity">
    <text evidence="21">Belongs to the G-protein coupled receptor 1 family.</text>
</comment>
<evidence type="ECO:0000256" key="21">
    <source>
        <dbReference type="RuleBase" id="RU000688"/>
    </source>
</evidence>
<keyword evidence="14" id="KW-0325">Glycoprotein</keyword>
<keyword evidence="13 21" id="KW-0675">Receptor</keyword>
<proteinExistence type="inferred from homology"/>
<evidence type="ECO:0000256" key="23">
    <source>
        <dbReference type="SAM" id="Phobius"/>
    </source>
</evidence>
<protein>
    <recommendedName>
        <fullName evidence="19">MAC-inhibitory protein</fullName>
    </recommendedName>
    <alternativeName>
        <fullName evidence="20">Membrane attack complex inhibition factor</fullName>
    </alternativeName>
    <alternativeName>
        <fullName evidence="18">Protectin</fullName>
    </alternativeName>
</protein>
<evidence type="ECO:0000256" key="24">
    <source>
        <dbReference type="SAM" id="SignalP"/>
    </source>
</evidence>
<evidence type="ECO:0000256" key="17">
    <source>
        <dbReference type="ARBA" id="ARBA00023288"/>
    </source>
</evidence>
<dbReference type="PRINTS" id="PR00237">
    <property type="entry name" value="GPCRRHODOPSN"/>
</dbReference>
<keyword evidence="10 21" id="KW-0297">G-protein coupled receptor</keyword>
<gene>
    <name evidence="26" type="ORF">Q8A67_002336</name>
</gene>
<dbReference type="Proteomes" id="UP001187343">
    <property type="component" value="Unassembled WGS sequence"/>
</dbReference>
<dbReference type="PANTHER" id="PTHR10489">
    <property type="entry name" value="CELL ADHESION MOLECULE"/>
    <property type="match status" value="1"/>
</dbReference>
<evidence type="ECO:0000256" key="8">
    <source>
        <dbReference type="ARBA" id="ARBA00022729"/>
    </source>
</evidence>
<keyword evidence="12" id="KW-1015">Disulfide bond</keyword>
<dbReference type="Gene3D" id="6.20.400.20">
    <property type="match status" value="1"/>
</dbReference>
<evidence type="ECO:0000256" key="1">
    <source>
        <dbReference type="ARBA" id="ARBA00004236"/>
    </source>
</evidence>
<evidence type="ECO:0000256" key="11">
    <source>
        <dbReference type="ARBA" id="ARBA00023136"/>
    </source>
</evidence>
<evidence type="ECO:0000256" key="10">
    <source>
        <dbReference type="ARBA" id="ARBA00023040"/>
    </source>
</evidence>
<dbReference type="GO" id="GO:0007369">
    <property type="term" value="P:gastrulation"/>
    <property type="evidence" value="ECO:0007669"/>
    <property type="project" value="UniProtKB-KW"/>
</dbReference>
<keyword evidence="8 24" id="KW-0732">Signal</keyword>
<feature type="compositionally biased region" description="Low complexity" evidence="22">
    <location>
        <begin position="200"/>
        <end position="212"/>
    </location>
</feature>
<feature type="compositionally biased region" description="Basic and acidic residues" evidence="22">
    <location>
        <begin position="520"/>
        <end position="529"/>
    </location>
</feature>
<keyword evidence="15" id="KW-0306">Gastrulation</keyword>
<evidence type="ECO:0000256" key="7">
    <source>
        <dbReference type="ARBA" id="ARBA00022692"/>
    </source>
</evidence>
<evidence type="ECO:0000256" key="6">
    <source>
        <dbReference type="ARBA" id="ARBA00022622"/>
    </source>
</evidence>
<keyword evidence="17" id="KW-0449">Lipoprotein</keyword>
<evidence type="ECO:0000256" key="18">
    <source>
        <dbReference type="ARBA" id="ARBA00029920"/>
    </source>
</evidence>
<feature type="signal peptide" evidence="24">
    <location>
        <begin position="1"/>
        <end position="21"/>
    </location>
</feature>
<evidence type="ECO:0000256" key="2">
    <source>
        <dbReference type="ARBA" id="ARBA00004589"/>
    </source>
</evidence>
<evidence type="ECO:0000256" key="15">
    <source>
        <dbReference type="ARBA" id="ARBA00023218"/>
    </source>
</evidence>
<feature type="region of interest" description="Disordered" evidence="22">
    <location>
        <begin position="198"/>
        <end position="222"/>
    </location>
</feature>
<keyword evidence="11 23" id="KW-0472">Membrane</keyword>
<comment type="caution">
    <text evidence="26">The sequence shown here is derived from an EMBL/GenBank/DDBJ whole genome shotgun (WGS) entry which is preliminary data.</text>
</comment>
<evidence type="ECO:0000259" key="25">
    <source>
        <dbReference type="PROSITE" id="PS50262"/>
    </source>
</evidence>
<organism evidence="26 27">
    <name type="scientific">Cirrhinus molitorella</name>
    <name type="common">mud carp</name>
    <dbReference type="NCBI Taxonomy" id="172907"/>
    <lineage>
        <taxon>Eukaryota</taxon>
        <taxon>Metazoa</taxon>
        <taxon>Chordata</taxon>
        <taxon>Craniata</taxon>
        <taxon>Vertebrata</taxon>
        <taxon>Euteleostomi</taxon>
        <taxon>Actinopterygii</taxon>
        <taxon>Neopterygii</taxon>
        <taxon>Teleostei</taxon>
        <taxon>Ostariophysi</taxon>
        <taxon>Cypriniformes</taxon>
        <taxon>Cyprinidae</taxon>
        <taxon>Labeoninae</taxon>
        <taxon>Labeonini</taxon>
        <taxon>Cirrhinus</taxon>
    </lineage>
</organism>
<dbReference type="InterPro" id="IPR016054">
    <property type="entry name" value="LY6_UPA_recep-like"/>
</dbReference>
<evidence type="ECO:0000256" key="13">
    <source>
        <dbReference type="ARBA" id="ARBA00023170"/>
    </source>
</evidence>
<dbReference type="CDD" id="cd23554">
    <property type="entry name" value="TFP_LU_ECD_CD59"/>
    <property type="match status" value="1"/>
</dbReference>
<dbReference type="GO" id="GO:0030593">
    <property type="term" value="P:neutrophil chemotaxis"/>
    <property type="evidence" value="ECO:0007669"/>
    <property type="project" value="TreeGrafter"/>
</dbReference>
<feature type="transmembrane region" description="Helical" evidence="23">
    <location>
        <begin position="228"/>
        <end position="249"/>
    </location>
</feature>
<dbReference type="Gene3D" id="1.20.1070.10">
    <property type="entry name" value="Rhodopsin 7-helix transmembrane proteins"/>
    <property type="match status" value="1"/>
</dbReference>
<feature type="domain" description="G-protein coupled receptors family 1 profile" evidence="25">
    <location>
        <begin position="181"/>
        <end position="494"/>
    </location>
</feature>
<dbReference type="GO" id="GO:0007204">
    <property type="term" value="P:positive regulation of cytosolic calcium ion concentration"/>
    <property type="evidence" value="ECO:0007669"/>
    <property type="project" value="TreeGrafter"/>
</dbReference>
<dbReference type="Pfam" id="PF00001">
    <property type="entry name" value="7tm_1"/>
    <property type="match status" value="1"/>
</dbReference>
<feature type="transmembrane region" description="Helical" evidence="23">
    <location>
        <begin position="388"/>
        <end position="407"/>
    </location>
</feature>
<keyword evidence="5" id="KW-1003">Cell membrane</keyword>
<dbReference type="EMBL" id="JAUYZG010000002">
    <property type="protein sequence ID" value="KAK2913937.1"/>
    <property type="molecule type" value="Genomic_DNA"/>
</dbReference>
<reference evidence="26" key="1">
    <citation type="submission" date="2023-08" db="EMBL/GenBank/DDBJ databases">
        <title>Chromosome-level Genome Assembly of mud carp (Cirrhinus molitorella).</title>
        <authorList>
            <person name="Liu H."/>
        </authorList>
    </citation>
    <scope>NUCLEOTIDE SEQUENCE</scope>
    <source>
        <strain evidence="26">Prfri</strain>
        <tissue evidence="26">Muscle</tissue>
    </source>
</reference>
<evidence type="ECO:0000256" key="20">
    <source>
        <dbReference type="ARBA" id="ARBA00031867"/>
    </source>
</evidence>
<feature type="region of interest" description="Disordered" evidence="22">
    <location>
        <begin position="520"/>
        <end position="547"/>
    </location>
</feature>